<dbReference type="Proteomes" id="UP000663829">
    <property type="component" value="Unassembled WGS sequence"/>
</dbReference>
<dbReference type="EMBL" id="CAJNOQ010016676">
    <property type="protein sequence ID" value="CAF1385467.1"/>
    <property type="molecule type" value="Genomic_DNA"/>
</dbReference>
<accession>A0A815JY30</accession>
<evidence type="ECO:0000313" key="3">
    <source>
        <dbReference type="Proteomes" id="UP000663829"/>
    </source>
</evidence>
<proteinExistence type="predicted"/>
<dbReference type="AlphaFoldDB" id="A0A815JY30"/>
<dbReference type="Proteomes" id="UP000681722">
    <property type="component" value="Unassembled WGS sequence"/>
</dbReference>
<evidence type="ECO:0000313" key="1">
    <source>
        <dbReference type="EMBL" id="CAF1385467.1"/>
    </source>
</evidence>
<gene>
    <name evidence="1" type="ORF">GPM918_LOCUS32536</name>
    <name evidence="2" type="ORF">SRO942_LOCUS33204</name>
</gene>
<keyword evidence="3" id="KW-1185">Reference proteome</keyword>
<sequence length="40" mass="4704">FRRNENGSLVHLKFTTSDDATKDDLKQYTTIYKSMLLSHE</sequence>
<name>A0A815JY30_9BILA</name>
<dbReference type="EMBL" id="CAJOBC010082076">
    <property type="protein sequence ID" value="CAF4280515.1"/>
    <property type="molecule type" value="Genomic_DNA"/>
</dbReference>
<comment type="caution">
    <text evidence="1">The sequence shown here is derived from an EMBL/GenBank/DDBJ whole genome shotgun (WGS) entry which is preliminary data.</text>
</comment>
<evidence type="ECO:0000313" key="2">
    <source>
        <dbReference type="EMBL" id="CAF4280515.1"/>
    </source>
</evidence>
<reference evidence="1" key="1">
    <citation type="submission" date="2021-02" db="EMBL/GenBank/DDBJ databases">
        <authorList>
            <person name="Nowell W R."/>
        </authorList>
    </citation>
    <scope>NUCLEOTIDE SEQUENCE</scope>
</reference>
<protein>
    <submittedName>
        <fullName evidence="1">Uncharacterized protein</fullName>
    </submittedName>
</protein>
<feature type="non-terminal residue" evidence="1">
    <location>
        <position position="1"/>
    </location>
</feature>
<organism evidence="1 3">
    <name type="scientific">Didymodactylos carnosus</name>
    <dbReference type="NCBI Taxonomy" id="1234261"/>
    <lineage>
        <taxon>Eukaryota</taxon>
        <taxon>Metazoa</taxon>
        <taxon>Spiralia</taxon>
        <taxon>Gnathifera</taxon>
        <taxon>Rotifera</taxon>
        <taxon>Eurotatoria</taxon>
        <taxon>Bdelloidea</taxon>
        <taxon>Philodinida</taxon>
        <taxon>Philodinidae</taxon>
        <taxon>Didymodactylos</taxon>
    </lineage>
</organism>